<feature type="domain" description="Metallo-beta-lactamase" evidence="2">
    <location>
        <begin position="13"/>
        <end position="222"/>
    </location>
</feature>
<dbReference type="SMART" id="SM00849">
    <property type="entry name" value="Lactamase_B"/>
    <property type="match status" value="1"/>
</dbReference>
<dbReference type="InterPro" id="IPR050698">
    <property type="entry name" value="MBL"/>
</dbReference>
<dbReference type="PANTHER" id="PTHR11203:SF37">
    <property type="entry name" value="INTEGRATOR COMPLEX SUBUNIT 11"/>
    <property type="match status" value="1"/>
</dbReference>
<dbReference type="eggNOG" id="COG1236">
    <property type="taxonomic scope" value="Bacteria"/>
</dbReference>
<dbReference type="InterPro" id="IPR011108">
    <property type="entry name" value="RMMBL"/>
</dbReference>
<dbReference type="Pfam" id="PF10996">
    <property type="entry name" value="Beta-Casp"/>
    <property type="match status" value="1"/>
</dbReference>
<dbReference type="Pfam" id="PF00753">
    <property type="entry name" value="Lactamase_B"/>
    <property type="match status" value="1"/>
</dbReference>
<keyword evidence="1" id="KW-0378">Hydrolase</keyword>
<dbReference type="Gene3D" id="3.60.15.10">
    <property type="entry name" value="Ribonuclease Z/Hydroxyacylglutathione hydrolase-like"/>
    <property type="match status" value="1"/>
</dbReference>
<keyword evidence="5" id="KW-1185">Reference proteome</keyword>
<dbReference type="GO" id="GO:0016787">
    <property type="term" value="F:hydrolase activity"/>
    <property type="evidence" value="ECO:0007669"/>
    <property type="project" value="UniProtKB-KW"/>
</dbReference>
<accession>R1GV83</accession>
<evidence type="ECO:0000256" key="1">
    <source>
        <dbReference type="ARBA" id="ARBA00022801"/>
    </source>
</evidence>
<gene>
    <name evidence="4" type="ORF">D515_00668</name>
</gene>
<sequence>MHITHHGARTGVTGSCHQLTTESGKLLIDCGLFQGEETRPLDIEFDVHDIDALILTHAHIDHIGRLPWLLAAGFNSPIYCTLATAKLIPMMLDDALRLQLGLKRKDRQRILKLIESLTIPVDYGSWHSANHQSQLVADIRFQPAGHILGSAFVEVKLPSKEVIVFSGDLGPNNTPLIPDPTPPERADVLVIESTYGDGVHESIEHRAQRLKALIDRSLLDGGVILIPAFSVGRTQELLFDIEAIIATQLDEFEKREWSKIPVILDSPMAAKVTDRYREFKALWGKEAKSRLEAGRHPLAFEQCITIDSHSDHQALVNRLKQTGEPAIVVAASGMCNGGRILNYLKALLPDARTDVILAGYQARGTLGRKLQRGEKQVEIDNQQIDVSAHIHTMSGYSAHADKSELLQFIEGIPTKPKEIRIVHGDAEAQEALAAEVEQRDLAERVVMGKSEVLG</sequence>
<feature type="domain" description="Beta-Casp" evidence="3">
    <location>
        <begin position="234"/>
        <end position="370"/>
    </location>
</feature>
<dbReference type="AlphaFoldDB" id="R1GV83"/>
<evidence type="ECO:0000313" key="4">
    <source>
        <dbReference type="EMBL" id="EOD80098.1"/>
    </source>
</evidence>
<dbReference type="GO" id="GO:0004521">
    <property type="term" value="F:RNA endonuclease activity"/>
    <property type="evidence" value="ECO:0007669"/>
    <property type="project" value="TreeGrafter"/>
</dbReference>
<proteinExistence type="predicted"/>
<dbReference type="CDD" id="cd16295">
    <property type="entry name" value="TTHA0252-CPSF-like_MBL-fold"/>
    <property type="match status" value="1"/>
</dbReference>
<dbReference type="EMBL" id="ANFM02000014">
    <property type="protein sequence ID" value="EOD80098.1"/>
    <property type="molecule type" value="Genomic_DNA"/>
</dbReference>
<dbReference type="InterPro" id="IPR022712">
    <property type="entry name" value="Beta_Casp"/>
</dbReference>
<dbReference type="SUPFAM" id="SSF56281">
    <property type="entry name" value="Metallo-hydrolase/oxidoreductase"/>
    <property type="match status" value="1"/>
</dbReference>
<evidence type="ECO:0000259" key="3">
    <source>
        <dbReference type="SMART" id="SM01027"/>
    </source>
</evidence>
<name>R1GV83_9GAMM</name>
<dbReference type="InterPro" id="IPR001279">
    <property type="entry name" value="Metallo-B-lactamas"/>
</dbReference>
<dbReference type="SMART" id="SM01027">
    <property type="entry name" value="Beta-Casp"/>
    <property type="match status" value="1"/>
</dbReference>
<dbReference type="Proteomes" id="UP000011223">
    <property type="component" value="Unassembled WGS sequence"/>
</dbReference>
<reference evidence="4 5" key="1">
    <citation type="journal article" date="2014" name="PLoS ONE">
        <title>Grimontia indica AK16(T), sp. nov., Isolated from a Seawater Sample Reports the Presence of Pathogenic Genes Similar to Vibrio Genus.</title>
        <authorList>
            <person name="Singh A."/>
            <person name="Vaidya B."/>
            <person name="Khatri I."/>
            <person name="Srinivas T.N."/>
            <person name="Subramanian S."/>
            <person name="Korpole S."/>
            <person name="Pinnaka A.K."/>
        </authorList>
    </citation>
    <scope>NUCLEOTIDE SEQUENCE [LARGE SCALE GENOMIC DNA]</scope>
    <source>
        <strain evidence="4 5">AK16</strain>
    </source>
</reference>
<dbReference type="Pfam" id="PF07521">
    <property type="entry name" value="RMMBL"/>
    <property type="match status" value="1"/>
</dbReference>
<organism evidence="4 5">
    <name type="scientific">Grimontia indica</name>
    <dbReference type="NCBI Taxonomy" id="1056512"/>
    <lineage>
        <taxon>Bacteria</taxon>
        <taxon>Pseudomonadati</taxon>
        <taxon>Pseudomonadota</taxon>
        <taxon>Gammaproteobacteria</taxon>
        <taxon>Vibrionales</taxon>
        <taxon>Vibrionaceae</taxon>
        <taxon>Grimontia</taxon>
    </lineage>
</organism>
<dbReference type="RefSeq" id="WP_002537736.1">
    <property type="nucleotide sequence ID" value="NZ_ANFM02000014.1"/>
</dbReference>
<dbReference type="PANTHER" id="PTHR11203">
    <property type="entry name" value="CLEAVAGE AND POLYADENYLATION SPECIFICITY FACTOR FAMILY MEMBER"/>
    <property type="match status" value="1"/>
</dbReference>
<comment type="caution">
    <text evidence="4">The sequence shown here is derived from an EMBL/GenBank/DDBJ whole genome shotgun (WGS) entry which is preliminary data.</text>
</comment>
<dbReference type="Gene3D" id="3.40.50.10890">
    <property type="match status" value="1"/>
</dbReference>
<evidence type="ECO:0000313" key="5">
    <source>
        <dbReference type="Proteomes" id="UP000011223"/>
    </source>
</evidence>
<dbReference type="InterPro" id="IPR036866">
    <property type="entry name" value="RibonucZ/Hydroxyglut_hydro"/>
</dbReference>
<protein>
    <submittedName>
        <fullName evidence="4">Metallo-beta-lactamase family protein, RNA-specific</fullName>
    </submittedName>
</protein>
<evidence type="ECO:0000259" key="2">
    <source>
        <dbReference type="SMART" id="SM00849"/>
    </source>
</evidence>